<evidence type="ECO:0000256" key="1">
    <source>
        <dbReference type="SAM" id="MobiDB-lite"/>
    </source>
</evidence>
<evidence type="ECO:0000313" key="4">
    <source>
        <dbReference type="Proteomes" id="UP001251870"/>
    </source>
</evidence>
<comment type="caution">
    <text evidence="3">The sequence shown here is derived from an EMBL/GenBank/DDBJ whole genome shotgun (WGS) entry which is preliminary data.</text>
</comment>
<keyword evidence="3" id="KW-0378">Hydrolase</keyword>
<evidence type="ECO:0000313" key="3">
    <source>
        <dbReference type="EMBL" id="MDR8018461.1"/>
    </source>
</evidence>
<sequence length="284" mass="29935">MAASHRPAQIGVSVLHGFTSTPQSVASVAAALEQAGFTVDMPLLPGHGTTWQDLAQTPHRQIMQAARDSWDRLAGRCELVATVGLSMGGALALHVAAHRDVLAVTAINPGLRLKPGTATAARLLSPVAPAVAAVAGDIAQTGVQEIAYERTPLRGVVELSALAARVRSELAQISCPILLARSARDSVLPRSAADTLVSGVGEARLKQLLLRRSRHVATLDYDAELLARSIVEHIVSAAVRRSTGDRRGEGRADGRVDDRVEQMAGTDPTAGPDSRSRRSERSRA</sequence>
<feature type="region of interest" description="Disordered" evidence="1">
    <location>
        <begin position="241"/>
        <end position="284"/>
    </location>
</feature>
<dbReference type="InterPro" id="IPR022742">
    <property type="entry name" value="Hydrolase_4"/>
</dbReference>
<evidence type="ECO:0000259" key="2">
    <source>
        <dbReference type="Pfam" id="PF12146"/>
    </source>
</evidence>
<dbReference type="InterPro" id="IPR029058">
    <property type="entry name" value="AB_hydrolase_fold"/>
</dbReference>
<dbReference type="SUPFAM" id="SSF53474">
    <property type="entry name" value="alpha/beta-Hydrolases"/>
    <property type="match status" value="1"/>
</dbReference>
<dbReference type="GO" id="GO:0016787">
    <property type="term" value="F:hydrolase activity"/>
    <property type="evidence" value="ECO:0007669"/>
    <property type="project" value="UniProtKB-KW"/>
</dbReference>
<dbReference type="PIRSF" id="PIRSF017388">
    <property type="entry name" value="Esterase_lipase"/>
    <property type="match status" value="1"/>
</dbReference>
<accession>A0ABU2DPY8</accession>
<dbReference type="Proteomes" id="UP001251870">
    <property type="component" value="Unassembled WGS sequence"/>
</dbReference>
<dbReference type="RefSeq" id="WP_310547457.1">
    <property type="nucleotide sequence ID" value="NZ_JAVKGR010000002.1"/>
</dbReference>
<protein>
    <submittedName>
        <fullName evidence="3">Alpha/beta fold hydrolase</fullName>
    </submittedName>
</protein>
<keyword evidence="4" id="KW-1185">Reference proteome</keyword>
<dbReference type="Gene3D" id="3.40.50.1820">
    <property type="entry name" value="alpha/beta hydrolase"/>
    <property type="match status" value="1"/>
</dbReference>
<reference evidence="3 4" key="1">
    <citation type="submission" date="2023-09" db="EMBL/GenBank/DDBJ databases">
        <title>Description of three actinobacteria isolated from air of manufacturing shop in a pharmaceutical factory.</title>
        <authorList>
            <person name="Zhang D.-F."/>
        </authorList>
    </citation>
    <scope>NUCLEOTIDE SEQUENCE [LARGE SCALE GENOMIC DNA]</scope>
    <source>
        <strain evidence="3 4">LY-0111</strain>
    </source>
</reference>
<dbReference type="InterPro" id="IPR012354">
    <property type="entry name" value="Esterase_lipase"/>
</dbReference>
<feature type="domain" description="Serine aminopeptidase S33" evidence="2">
    <location>
        <begin position="12"/>
        <end position="216"/>
    </location>
</feature>
<dbReference type="EMBL" id="JAVKGR010000002">
    <property type="protein sequence ID" value="MDR8018461.1"/>
    <property type="molecule type" value="Genomic_DNA"/>
</dbReference>
<proteinExistence type="predicted"/>
<dbReference type="Pfam" id="PF12146">
    <property type="entry name" value="Hydrolase_4"/>
    <property type="match status" value="1"/>
</dbReference>
<name>A0ABU2DPY8_9MICC</name>
<organism evidence="3 4">
    <name type="scientific">Nesterenkonia aerolata</name>
    <dbReference type="NCBI Taxonomy" id="3074079"/>
    <lineage>
        <taxon>Bacteria</taxon>
        <taxon>Bacillati</taxon>
        <taxon>Actinomycetota</taxon>
        <taxon>Actinomycetes</taxon>
        <taxon>Micrococcales</taxon>
        <taxon>Micrococcaceae</taxon>
        <taxon>Nesterenkonia</taxon>
    </lineage>
</organism>
<feature type="compositionally biased region" description="Basic and acidic residues" evidence="1">
    <location>
        <begin position="274"/>
        <end position="284"/>
    </location>
</feature>
<gene>
    <name evidence="3" type="ORF">RIL96_02610</name>
</gene>
<feature type="compositionally biased region" description="Basic and acidic residues" evidence="1">
    <location>
        <begin position="242"/>
        <end position="261"/>
    </location>
</feature>